<name>A0AC35GR10_9BILA</name>
<protein>
    <submittedName>
        <fullName evidence="2">LRAT domain-containing protein</fullName>
    </submittedName>
</protein>
<reference evidence="2" key="1">
    <citation type="submission" date="2022-11" db="UniProtKB">
        <authorList>
            <consortium name="WormBaseParasite"/>
        </authorList>
    </citation>
    <scope>IDENTIFICATION</scope>
</reference>
<sequence>MDTKFASEIDNLTPGDIIQIKIRGGFFSNNGNLEIEHYGIYVGDKKVVHNKPGSGWMMAGPDEGVEICSFEDFIALSRERGKPWKTGFIGARDFRFDENSKVIGEKAYHFRTNNGQHFAFHCCYGINYSYQFIDNFMAIFIEAAVNSF</sequence>
<accession>A0AC35GR10</accession>
<proteinExistence type="predicted"/>
<organism evidence="1 2">
    <name type="scientific">Panagrolaimus sp. PS1159</name>
    <dbReference type="NCBI Taxonomy" id="55785"/>
    <lineage>
        <taxon>Eukaryota</taxon>
        <taxon>Metazoa</taxon>
        <taxon>Ecdysozoa</taxon>
        <taxon>Nematoda</taxon>
        <taxon>Chromadorea</taxon>
        <taxon>Rhabditida</taxon>
        <taxon>Tylenchina</taxon>
        <taxon>Panagrolaimomorpha</taxon>
        <taxon>Panagrolaimoidea</taxon>
        <taxon>Panagrolaimidae</taxon>
        <taxon>Panagrolaimus</taxon>
    </lineage>
</organism>
<evidence type="ECO:0000313" key="2">
    <source>
        <dbReference type="WBParaSite" id="PS1159_v2.g7849.t1"/>
    </source>
</evidence>
<dbReference type="Proteomes" id="UP000887580">
    <property type="component" value="Unplaced"/>
</dbReference>
<dbReference type="WBParaSite" id="PS1159_v2.g7849.t1">
    <property type="protein sequence ID" value="PS1159_v2.g7849.t1"/>
    <property type="gene ID" value="PS1159_v2.g7849"/>
</dbReference>
<evidence type="ECO:0000313" key="1">
    <source>
        <dbReference type="Proteomes" id="UP000887580"/>
    </source>
</evidence>